<keyword evidence="8" id="KW-0732">Signal</keyword>
<dbReference type="AlphaFoldDB" id="A0A6A6W498"/>
<evidence type="ECO:0000256" key="6">
    <source>
        <dbReference type="ARBA" id="ARBA00023004"/>
    </source>
</evidence>
<dbReference type="Pfam" id="PF01328">
    <property type="entry name" value="Peroxidase_2"/>
    <property type="match status" value="1"/>
</dbReference>
<feature type="domain" description="Heme haloperoxidase family profile" evidence="9">
    <location>
        <begin position="89"/>
        <end position="325"/>
    </location>
</feature>
<evidence type="ECO:0000256" key="3">
    <source>
        <dbReference type="ARBA" id="ARBA00022617"/>
    </source>
</evidence>
<evidence type="ECO:0000313" key="10">
    <source>
        <dbReference type="EMBL" id="KAF2755871.1"/>
    </source>
</evidence>
<comment type="similarity">
    <text evidence="7">Belongs to the chloroperoxidase family.</text>
</comment>
<evidence type="ECO:0000256" key="7">
    <source>
        <dbReference type="ARBA" id="ARBA00025795"/>
    </source>
</evidence>
<dbReference type="RefSeq" id="XP_033598322.1">
    <property type="nucleotide sequence ID" value="XM_033747238.1"/>
</dbReference>
<feature type="chain" id="PRO_5025631974" evidence="8">
    <location>
        <begin position="17"/>
        <end position="418"/>
    </location>
</feature>
<evidence type="ECO:0000256" key="8">
    <source>
        <dbReference type="SAM" id="SignalP"/>
    </source>
</evidence>
<organism evidence="10 11">
    <name type="scientific">Pseudovirgaria hyperparasitica</name>
    <dbReference type="NCBI Taxonomy" id="470096"/>
    <lineage>
        <taxon>Eukaryota</taxon>
        <taxon>Fungi</taxon>
        <taxon>Dikarya</taxon>
        <taxon>Ascomycota</taxon>
        <taxon>Pezizomycotina</taxon>
        <taxon>Dothideomycetes</taxon>
        <taxon>Dothideomycetes incertae sedis</taxon>
        <taxon>Acrospermales</taxon>
        <taxon>Acrospermaceae</taxon>
        <taxon>Pseudovirgaria</taxon>
    </lineage>
</organism>
<dbReference type="SUPFAM" id="SSF47571">
    <property type="entry name" value="Cloroperoxidase"/>
    <property type="match status" value="1"/>
</dbReference>
<dbReference type="PROSITE" id="PS51405">
    <property type="entry name" value="HEME_HALOPEROXIDASE"/>
    <property type="match status" value="1"/>
</dbReference>
<keyword evidence="3" id="KW-0349">Heme</keyword>
<dbReference type="GO" id="GO:0004601">
    <property type="term" value="F:peroxidase activity"/>
    <property type="evidence" value="ECO:0007669"/>
    <property type="project" value="UniProtKB-KW"/>
</dbReference>
<evidence type="ECO:0000256" key="5">
    <source>
        <dbReference type="ARBA" id="ARBA00023002"/>
    </source>
</evidence>
<reference evidence="10" key="1">
    <citation type="journal article" date="2020" name="Stud. Mycol.">
        <title>101 Dothideomycetes genomes: a test case for predicting lifestyles and emergence of pathogens.</title>
        <authorList>
            <person name="Haridas S."/>
            <person name="Albert R."/>
            <person name="Binder M."/>
            <person name="Bloem J."/>
            <person name="Labutti K."/>
            <person name="Salamov A."/>
            <person name="Andreopoulos B."/>
            <person name="Baker S."/>
            <person name="Barry K."/>
            <person name="Bills G."/>
            <person name="Bluhm B."/>
            <person name="Cannon C."/>
            <person name="Castanera R."/>
            <person name="Culley D."/>
            <person name="Daum C."/>
            <person name="Ezra D."/>
            <person name="Gonzalez J."/>
            <person name="Henrissat B."/>
            <person name="Kuo A."/>
            <person name="Liang C."/>
            <person name="Lipzen A."/>
            <person name="Lutzoni F."/>
            <person name="Magnuson J."/>
            <person name="Mondo S."/>
            <person name="Nolan M."/>
            <person name="Ohm R."/>
            <person name="Pangilinan J."/>
            <person name="Park H.-J."/>
            <person name="Ramirez L."/>
            <person name="Alfaro M."/>
            <person name="Sun H."/>
            <person name="Tritt A."/>
            <person name="Yoshinaga Y."/>
            <person name="Zwiers L.-H."/>
            <person name="Turgeon B."/>
            <person name="Goodwin S."/>
            <person name="Spatafora J."/>
            <person name="Crous P."/>
            <person name="Grigoriev I."/>
        </authorList>
    </citation>
    <scope>NUCLEOTIDE SEQUENCE</scope>
    <source>
        <strain evidence="10">CBS 121739</strain>
    </source>
</reference>
<evidence type="ECO:0000313" key="11">
    <source>
        <dbReference type="Proteomes" id="UP000799437"/>
    </source>
</evidence>
<evidence type="ECO:0000256" key="1">
    <source>
        <dbReference type="ARBA" id="ARBA00001970"/>
    </source>
</evidence>
<dbReference type="EMBL" id="ML996576">
    <property type="protein sequence ID" value="KAF2755871.1"/>
    <property type="molecule type" value="Genomic_DNA"/>
</dbReference>
<dbReference type="OrthoDB" id="407298at2759"/>
<evidence type="ECO:0000256" key="4">
    <source>
        <dbReference type="ARBA" id="ARBA00022723"/>
    </source>
</evidence>
<keyword evidence="5" id="KW-0560">Oxidoreductase</keyword>
<keyword evidence="2" id="KW-0575">Peroxidase</keyword>
<evidence type="ECO:0000259" key="9">
    <source>
        <dbReference type="PROSITE" id="PS51405"/>
    </source>
</evidence>
<sequence>MKAVFAISSLVGLSAGWAFVAEQPGVDHYLLKRQQTPAPGQPGGADTCPFNPDHKDAVPVNDKFPYNYAKNGLPGRGLGGYLVPAIGDEDHKYIAPKSTDIRGPCPGLNAAANHGFIARDGITKYTELIDAVQNAYNMGYDLANFLAAISIYIADGDLVTSKLSIGCDATTRTSVNPALTGSQPGLDGHNKFEADTSLTRNDYFLGNGDNFSFNGTLFGQMVNTTGGYFDAYGMAKVRYNRYVDSRTRNPQFSFGPLAIFTHGAASFVYEMFPSGTEDYRPTLANTAAFFGAKKERDGSWSHIPERIPDNWTTRATPYTFLDVAAQTFKLYTQYPVGFGGNVNGQFVGLDFPPYIKGGNFTGTGPSDFACLFYQLIAGPIPSSLNGIVTPTVEALAAALKAIDGPQWENLGCKIPVTK</sequence>
<dbReference type="Proteomes" id="UP000799437">
    <property type="component" value="Unassembled WGS sequence"/>
</dbReference>
<dbReference type="Gene3D" id="1.10.489.10">
    <property type="entry name" value="Chloroperoxidase-like"/>
    <property type="match status" value="1"/>
</dbReference>
<dbReference type="PANTHER" id="PTHR33577">
    <property type="entry name" value="STERIGMATOCYSTIN BIOSYNTHESIS PEROXIDASE STCC-RELATED"/>
    <property type="match status" value="1"/>
</dbReference>
<dbReference type="InterPro" id="IPR036851">
    <property type="entry name" value="Chloroperoxidase-like_sf"/>
</dbReference>
<keyword evidence="11" id="KW-1185">Reference proteome</keyword>
<proteinExistence type="inferred from homology"/>
<accession>A0A6A6W498</accession>
<dbReference type="InterPro" id="IPR000028">
    <property type="entry name" value="Chloroperoxidase"/>
</dbReference>
<dbReference type="PANTHER" id="PTHR33577:SF15">
    <property type="entry name" value="HEME HALOPEROXIDASE FAMILY PROFILE DOMAIN-CONTAINING PROTEIN"/>
    <property type="match status" value="1"/>
</dbReference>
<protein>
    <submittedName>
        <fullName evidence="10">Secreted chloroperoxidase</fullName>
    </submittedName>
</protein>
<keyword evidence="6" id="KW-0408">Iron</keyword>
<evidence type="ECO:0000256" key="2">
    <source>
        <dbReference type="ARBA" id="ARBA00022559"/>
    </source>
</evidence>
<gene>
    <name evidence="10" type="ORF">EJ05DRAFT_502346</name>
</gene>
<feature type="signal peptide" evidence="8">
    <location>
        <begin position="1"/>
        <end position="16"/>
    </location>
</feature>
<comment type="cofactor">
    <cofactor evidence="1">
        <name>heme b</name>
        <dbReference type="ChEBI" id="CHEBI:60344"/>
    </cofactor>
</comment>
<keyword evidence="4" id="KW-0479">Metal-binding</keyword>
<dbReference type="GeneID" id="54488292"/>
<name>A0A6A6W498_9PEZI</name>
<dbReference type="GO" id="GO:0046872">
    <property type="term" value="F:metal ion binding"/>
    <property type="evidence" value="ECO:0007669"/>
    <property type="project" value="UniProtKB-KW"/>
</dbReference>